<dbReference type="GO" id="GO:0003677">
    <property type="term" value="F:DNA binding"/>
    <property type="evidence" value="ECO:0007669"/>
    <property type="project" value="UniProtKB-UniRule"/>
</dbReference>
<comment type="caution">
    <text evidence="8">The sequence shown here is derived from an EMBL/GenBank/DDBJ whole genome shotgun (WGS) entry which is preliminary data.</text>
</comment>
<comment type="similarity">
    <text evidence="1">Belongs to the 'phage' integrase family.</text>
</comment>
<dbReference type="Proteomes" id="UP000260795">
    <property type="component" value="Unassembled WGS sequence"/>
</dbReference>
<dbReference type="Pfam" id="PF00589">
    <property type="entry name" value="Phage_integrase"/>
    <property type="match status" value="1"/>
</dbReference>
<evidence type="ECO:0000256" key="3">
    <source>
        <dbReference type="ARBA" id="ARBA00023125"/>
    </source>
</evidence>
<dbReference type="GO" id="GO:0015074">
    <property type="term" value="P:DNA integration"/>
    <property type="evidence" value="ECO:0007669"/>
    <property type="project" value="UniProtKB-KW"/>
</dbReference>
<dbReference type="InterPro" id="IPR025269">
    <property type="entry name" value="SAM-like_dom"/>
</dbReference>
<proteinExistence type="inferred from homology"/>
<dbReference type="InterPro" id="IPR013762">
    <property type="entry name" value="Integrase-like_cat_sf"/>
</dbReference>
<dbReference type="InterPro" id="IPR011010">
    <property type="entry name" value="DNA_brk_join_enz"/>
</dbReference>
<evidence type="ECO:0000256" key="4">
    <source>
        <dbReference type="ARBA" id="ARBA00023172"/>
    </source>
</evidence>
<dbReference type="PANTHER" id="PTHR30349">
    <property type="entry name" value="PHAGE INTEGRASE-RELATED"/>
    <property type="match status" value="1"/>
</dbReference>
<dbReference type="EMBL" id="QSRK01000010">
    <property type="protein sequence ID" value="RGL14504.1"/>
    <property type="molecule type" value="Genomic_DNA"/>
</dbReference>
<dbReference type="InterPro" id="IPR035386">
    <property type="entry name" value="Arm-DNA-bind_5"/>
</dbReference>
<dbReference type="InterPro" id="IPR002104">
    <property type="entry name" value="Integrase_catalytic"/>
</dbReference>
<evidence type="ECO:0000256" key="2">
    <source>
        <dbReference type="ARBA" id="ARBA00022908"/>
    </source>
</evidence>
<organism evidence="8 9">
    <name type="scientific">Bacteroides uniformis</name>
    <dbReference type="NCBI Taxonomy" id="820"/>
    <lineage>
        <taxon>Bacteria</taxon>
        <taxon>Pseudomonadati</taxon>
        <taxon>Bacteroidota</taxon>
        <taxon>Bacteroidia</taxon>
        <taxon>Bacteroidales</taxon>
        <taxon>Bacteroidaceae</taxon>
        <taxon>Bacteroides</taxon>
    </lineage>
</organism>
<sequence length="380" mass="44873">MKYPTMRFVFDRKHVATKNKKGLVQIEVTSEGRRKWIGTSVKLYSDQWHEKRKVVNSLNSIQLNAILDGMMTRLNEFILDLVRNNQQFDFEKLNAFLEKSTRSDSFIEFVRTRIEERADLEESTRKQHRTLLQSLEKFGKINYMDDLTKANITLYDEFLHQQGISQPTIYNYHKRLKRYLHEAMKFGLLDADPYIGLHFERGKFEKRKYLTEEELKMIRTCKINMPSIDRVRDLFLFQCYTGLAYADFEKFDFGKDVEERNGKYIVADRRKKTNEDYKIVLLTPAIEILKKYDYKLPVISNQQYNIMLKVVAQYAGIDKNITTHVGRHTFAVFALNNGIPIEIVAKMLGHTNIRTTQIYAKVLNSEVERGFDLLESKIKK</sequence>
<dbReference type="InterPro" id="IPR050090">
    <property type="entry name" value="Tyrosine_recombinase_XerCD"/>
</dbReference>
<keyword evidence="4" id="KW-0233">DNA recombination</keyword>
<dbReference type="CDD" id="cd01185">
    <property type="entry name" value="INTN1_C_like"/>
    <property type="match status" value="1"/>
</dbReference>
<name>A0A3E4R446_BACUN</name>
<dbReference type="SUPFAM" id="SSF56349">
    <property type="entry name" value="DNA breaking-rejoining enzymes"/>
    <property type="match status" value="1"/>
</dbReference>
<evidence type="ECO:0000313" key="9">
    <source>
        <dbReference type="Proteomes" id="UP000260795"/>
    </source>
</evidence>
<dbReference type="AlphaFoldDB" id="A0A3E4R446"/>
<dbReference type="RefSeq" id="WP_117681053.1">
    <property type="nucleotide sequence ID" value="NZ_QSRK01000010.1"/>
</dbReference>
<feature type="domain" description="Core-binding (CB)" evidence="7">
    <location>
        <begin position="97"/>
        <end position="184"/>
    </location>
</feature>
<protein>
    <submittedName>
        <fullName evidence="8">Site-specific integrase</fullName>
    </submittedName>
</protein>
<dbReference type="PANTHER" id="PTHR30349:SF64">
    <property type="entry name" value="PROPHAGE INTEGRASE INTD-RELATED"/>
    <property type="match status" value="1"/>
</dbReference>
<dbReference type="Gene3D" id="1.10.150.130">
    <property type="match status" value="1"/>
</dbReference>
<evidence type="ECO:0000259" key="7">
    <source>
        <dbReference type="PROSITE" id="PS51900"/>
    </source>
</evidence>
<evidence type="ECO:0000256" key="1">
    <source>
        <dbReference type="ARBA" id="ARBA00008857"/>
    </source>
</evidence>
<dbReference type="InterPro" id="IPR010998">
    <property type="entry name" value="Integrase_recombinase_N"/>
</dbReference>
<reference evidence="8 9" key="1">
    <citation type="submission" date="2018-08" db="EMBL/GenBank/DDBJ databases">
        <title>A genome reference for cultivated species of the human gut microbiota.</title>
        <authorList>
            <person name="Zou Y."/>
            <person name="Xue W."/>
            <person name="Luo G."/>
        </authorList>
    </citation>
    <scope>NUCLEOTIDE SEQUENCE [LARGE SCALE GENOMIC DNA]</scope>
    <source>
        <strain evidence="8 9">TF08-13</strain>
    </source>
</reference>
<evidence type="ECO:0000259" key="6">
    <source>
        <dbReference type="PROSITE" id="PS51898"/>
    </source>
</evidence>
<dbReference type="PROSITE" id="PS51898">
    <property type="entry name" value="TYR_RECOMBINASE"/>
    <property type="match status" value="1"/>
</dbReference>
<dbReference type="Pfam" id="PF13102">
    <property type="entry name" value="Phage_int_SAM_5"/>
    <property type="match status" value="1"/>
</dbReference>
<dbReference type="GO" id="GO:0006310">
    <property type="term" value="P:DNA recombination"/>
    <property type="evidence" value="ECO:0007669"/>
    <property type="project" value="UniProtKB-KW"/>
</dbReference>
<gene>
    <name evidence="8" type="ORF">DXC80_08305</name>
</gene>
<accession>A0A3E4R446</accession>
<keyword evidence="2" id="KW-0229">DNA integration</keyword>
<dbReference type="InterPro" id="IPR044068">
    <property type="entry name" value="CB"/>
</dbReference>
<dbReference type="Gene3D" id="1.10.443.10">
    <property type="entry name" value="Intergrase catalytic core"/>
    <property type="match status" value="1"/>
</dbReference>
<dbReference type="Pfam" id="PF17293">
    <property type="entry name" value="Arm-DNA-bind_5"/>
    <property type="match status" value="1"/>
</dbReference>
<feature type="domain" description="Tyr recombinase" evidence="6">
    <location>
        <begin position="205"/>
        <end position="372"/>
    </location>
</feature>
<evidence type="ECO:0000256" key="5">
    <source>
        <dbReference type="PROSITE-ProRule" id="PRU01248"/>
    </source>
</evidence>
<keyword evidence="3 5" id="KW-0238">DNA-binding</keyword>
<dbReference type="PROSITE" id="PS51900">
    <property type="entry name" value="CB"/>
    <property type="match status" value="1"/>
</dbReference>
<evidence type="ECO:0000313" key="8">
    <source>
        <dbReference type="EMBL" id="RGL14504.1"/>
    </source>
</evidence>